<keyword evidence="3 4" id="KW-0808">Transferase</keyword>
<evidence type="ECO:0000256" key="5">
    <source>
        <dbReference type="RuleBase" id="RU362057"/>
    </source>
</evidence>
<gene>
    <name evidence="6" type="ORF">AYBTSS11_LOCUS30744</name>
</gene>
<keyword evidence="2 4" id="KW-0328">Glycosyltransferase</keyword>
<dbReference type="EC" id="2.4.1.-" evidence="5"/>
<evidence type="ECO:0000313" key="7">
    <source>
        <dbReference type="Proteomes" id="UP001189624"/>
    </source>
</evidence>
<dbReference type="GO" id="GO:0008194">
    <property type="term" value="F:UDP-glycosyltransferase activity"/>
    <property type="evidence" value="ECO:0007669"/>
    <property type="project" value="InterPro"/>
</dbReference>
<evidence type="ECO:0000256" key="4">
    <source>
        <dbReference type="RuleBase" id="RU003718"/>
    </source>
</evidence>
<dbReference type="AlphaFoldDB" id="A0AA86W4Q1"/>
<sequence>MELQNPTHLLLVSSPGLGHVIPVIELAKRFVLHHNFKVTVLAVTSQTSRVETQILNSVLTPSLCHLIDIPSPDLTGLLAQNDRMVTRLCVMMRESTPAIKSIMYEITPRPSALIVDFFSTEAIPAARELDIPSYVFVPSHAWFLALLLYSPLLHEKIVGEYVDQKEPLKIPGCSAVRPEDLVDQMLDRSHREYTEYLGIAKRIPQSDGVLVNTWEELQGEDLEALREGGLLSEALNMKLPVYGVGPIVRQPESETSSLTDSLTTWLDEQPSKSVVYVSFGSGGTMSFEQMTELAWGLELSERRFIWVLRAPSEGAADAAFFTTGSNEVDAVANYLPEGFASRTSKVGLLVPEWAQQVNILGHGSIGGFLTHCGWGSTLESVTNGIPLIAWPLYAEQRMNATLLAEELGLAVRPAVLPTKKVVRREEISEMVRKVIEGEDSVKSNRIRKRVREVQEGAMKAMSMDGSSYSALSHVAKAIEGYR</sequence>
<dbReference type="SUPFAM" id="SSF53756">
    <property type="entry name" value="UDP-Glycosyltransferase/glycogen phosphorylase"/>
    <property type="match status" value="1"/>
</dbReference>
<evidence type="ECO:0000256" key="2">
    <source>
        <dbReference type="ARBA" id="ARBA00022676"/>
    </source>
</evidence>
<organism evidence="6 7">
    <name type="scientific">Sphenostylis stenocarpa</name>
    <dbReference type="NCBI Taxonomy" id="92480"/>
    <lineage>
        <taxon>Eukaryota</taxon>
        <taxon>Viridiplantae</taxon>
        <taxon>Streptophyta</taxon>
        <taxon>Embryophyta</taxon>
        <taxon>Tracheophyta</taxon>
        <taxon>Spermatophyta</taxon>
        <taxon>Magnoliopsida</taxon>
        <taxon>eudicotyledons</taxon>
        <taxon>Gunneridae</taxon>
        <taxon>Pentapetalae</taxon>
        <taxon>rosids</taxon>
        <taxon>fabids</taxon>
        <taxon>Fabales</taxon>
        <taxon>Fabaceae</taxon>
        <taxon>Papilionoideae</taxon>
        <taxon>50 kb inversion clade</taxon>
        <taxon>NPAAA clade</taxon>
        <taxon>indigoferoid/millettioid clade</taxon>
        <taxon>Phaseoleae</taxon>
        <taxon>Sphenostylis</taxon>
    </lineage>
</organism>
<comment type="similarity">
    <text evidence="1 4">Belongs to the UDP-glycosyltransferase family.</text>
</comment>
<proteinExistence type="inferred from homology"/>
<dbReference type="Gene3D" id="3.40.50.2000">
    <property type="entry name" value="Glycogen Phosphorylase B"/>
    <property type="match status" value="2"/>
</dbReference>
<dbReference type="EMBL" id="OY731408">
    <property type="protein sequence ID" value="CAJ1978549.1"/>
    <property type="molecule type" value="Genomic_DNA"/>
</dbReference>
<keyword evidence="7" id="KW-1185">Reference proteome</keyword>
<dbReference type="FunFam" id="3.40.50.2000:FF:000051">
    <property type="entry name" value="Glycosyltransferase"/>
    <property type="match status" value="1"/>
</dbReference>
<protein>
    <recommendedName>
        <fullName evidence="5">Glycosyltransferase</fullName>
        <ecNumber evidence="5">2.4.1.-</ecNumber>
    </recommendedName>
</protein>
<dbReference type="CDD" id="cd03784">
    <property type="entry name" value="GT1_Gtf-like"/>
    <property type="match status" value="1"/>
</dbReference>
<evidence type="ECO:0000313" key="6">
    <source>
        <dbReference type="EMBL" id="CAJ1978549.1"/>
    </source>
</evidence>
<dbReference type="PANTHER" id="PTHR48046">
    <property type="entry name" value="UDP-GLYCOSYLTRANSFERASE 72E1"/>
    <property type="match status" value="1"/>
</dbReference>
<reference evidence="6" key="1">
    <citation type="submission" date="2023-10" db="EMBL/GenBank/DDBJ databases">
        <authorList>
            <person name="Domelevo Entfellner J.-B."/>
        </authorList>
    </citation>
    <scope>NUCLEOTIDE SEQUENCE</scope>
</reference>
<accession>A0AA86W4Q1</accession>
<dbReference type="PROSITE" id="PS00375">
    <property type="entry name" value="UDPGT"/>
    <property type="match status" value="1"/>
</dbReference>
<dbReference type="InterPro" id="IPR002213">
    <property type="entry name" value="UDP_glucos_trans"/>
</dbReference>
<dbReference type="Gramene" id="rna-AYBTSS11_LOCUS30744">
    <property type="protein sequence ID" value="CAJ1978549.1"/>
    <property type="gene ID" value="gene-AYBTSS11_LOCUS30744"/>
</dbReference>
<evidence type="ECO:0000256" key="1">
    <source>
        <dbReference type="ARBA" id="ARBA00009995"/>
    </source>
</evidence>
<dbReference type="FunFam" id="3.40.50.2000:FF:000054">
    <property type="entry name" value="Glycosyltransferase"/>
    <property type="match status" value="1"/>
</dbReference>
<evidence type="ECO:0000256" key="3">
    <source>
        <dbReference type="ARBA" id="ARBA00022679"/>
    </source>
</evidence>
<dbReference type="InterPro" id="IPR035595">
    <property type="entry name" value="UDP_glycos_trans_CS"/>
</dbReference>
<dbReference type="Proteomes" id="UP001189624">
    <property type="component" value="Chromosome 11"/>
</dbReference>
<dbReference type="PANTHER" id="PTHR48046:SF1">
    <property type="entry name" value="GLYCOSYLTRANSFERASE-RELATED"/>
    <property type="match status" value="1"/>
</dbReference>
<dbReference type="Pfam" id="PF00201">
    <property type="entry name" value="UDPGT"/>
    <property type="match status" value="1"/>
</dbReference>
<name>A0AA86W4Q1_9FABA</name>